<comment type="caution">
    <text evidence="1">The sequence shown here is derived from an EMBL/GenBank/DDBJ whole genome shotgun (WGS) entry which is preliminary data.</text>
</comment>
<name>A0ACC2P077_9HYME</name>
<protein>
    <submittedName>
        <fullName evidence="1">Uncharacterized protein</fullName>
    </submittedName>
</protein>
<proteinExistence type="predicted"/>
<organism evidence="1 2">
    <name type="scientific">Eretmocerus hayati</name>
    <dbReference type="NCBI Taxonomy" id="131215"/>
    <lineage>
        <taxon>Eukaryota</taxon>
        <taxon>Metazoa</taxon>
        <taxon>Ecdysozoa</taxon>
        <taxon>Arthropoda</taxon>
        <taxon>Hexapoda</taxon>
        <taxon>Insecta</taxon>
        <taxon>Pterygota</taxon>
        <taxon>Neoptera</taxon>
        <taxon>Endopterygota</taxon>
        <taxon>Hymenoptera</taxon>
        <taxon>Apocrita</taxon>
        <taxon>Proctotrupomorpha</taxon>
        <taxon>Chalcidoidea</taxon>
        <taxon>Aphelinidae</taxon>
        <taxon>Aphelininae</taxon>
        <taxon>Eretmocerus</taxon>
    </lineage>
</organism>
<reference evidence="1" key="1">
    <citation type="submission" date="2023-04" db="EMBL/GenBank/DDBJ databases">
        <title>A chromosome-level genome assembly of the parasitoid wasp Eretmocerus hayati.</title>
        <authorList>
            <person name="Zhong Y."/>
            <person name="Liu S."/>
            <person name="Liu Y."/>
        </authorList>
    </citation>
    <scope>NUCLEOTIDE SEQUENCE</scope>
    <source>
        <strain evidence="1">ZJU_SS_LIU_2023</strain>
    </source>
</reference>
<dbReference type="Proteomes" id="UP001239111">
    <property type="component" value="Chromosome 2"/>
</dbReference>
<sequence>MGDIRRRSICFVYGTALERQNVPFVGDYIEKRVIAIVRRNANGRAPIGIVEETRLCGNCNRSILNEIRMLQDDPSSLRLNVLNQTSSQTCLVCDGDHNISRLSTQARVNIYLKRDIYASENTRSCRDHWDDAGQLFSEHLGNL</sequence>
<evidence type="ECO:0000313" key="1">
    <source>
        <dbReference type="EMBL" id="KAJ8676930.1"/>
    </source>
</evidence>
<gene>
    <name evidence="1" type="ORF">QAD02_012717</name>
</gene>
<accession>A0ACC2P077</accession>
<dbReference type="EMBL" id="CM056742">
    <property type="protein sequence ID" value="KAJ8676930.1"/>
    <property type="molecule type" value="Genomic_DNA"/>
</dbReference>
<keyword evidence="2" id="KW-1185">Reference proteome</keyword>
<evidence type="ECO:0000313" key="2">
    <source>
        <dbReference type="Proteomes" id="UP001239111"/>
    </source>
</evidence>